<sequence length="160" mass="17859">MGGSKDWRLQVTPDATAQEMKRTFTESLNELFDNREEATGRRQSLSEFLSDFERVTGTRISKGYLSELRSGVVTDPRLELIRAFARYFDVPASYFLGDGDETDSAHAELTRSLTAAGAQIGLRAGGLSEQSMRELTRLIDDLREQEGLAAVDDDYPTAER</sequence>
<dbReference type="Gene3D" id="1.10.260.40">
    <property type="entry name" value="lambda repressor-like DNA-binding domains"/>
    <property type="match status" value="1"/>
</dbReference>
<reference evidence="2" key="1">
    <citation type="submission" date="2023-08" db="EMBL/GenBank/DDBJ databases">
        <title>The draft genome of Tsukamurella strandjordii strain 050030.</title>
        <authorList>
            <person name="Zhao F."/>
            <person name="Feng Y."/>
            <person name="Zong Z."/>
        </authorList>
    </citation>
    <scope>NUCLEOTIDE SEQUENCE</scope>
    <source>
        <strain evidence="2">050030</strain>
    </source>
</reference>
<organism evidence="2 3">
    <name type="scientific">Tsukamurella strandjordii</name>
    <dbReference type="NCBI Taxonomy" id="147577"/>
    <lineage>
        <taxon>Bacteria</taxon>
        <taxon>Bacillati</taxon>
        <taxon>Actinomycetota</taxon>
        <taxon>Actinomycetes</taxon>
        <taxon>Mycobacteriales</taxon>
        <taxon>Tsukamurellaceae</taxon>
        <taxon>Tsukamurella</taxon>
    </lineage>
</organism>
<dbReference type="Proteomes" id="UP001178281">
    <property type="component" value="Unassembled WGS sequence"/>
</dbReference>
<evidence type="ECO:0000259" key="1">
    <source>
        <dbReference type="PROSITE" id="PS50943"/>
    </source>
</evidence>
<evidence type="ECO:0000313" key="2">
    <source>
        <dbReference type="EMBL" id="MDP0396990.1"/>
    </source>
</evidence>
<accession>A0AA90NEI8</accession>
<dbReference type="AlphaFoldDB" id="A0AA90NEI8"/>
<dbReference type="GO" id="GO:0003677">
    <property type="term" value="F:DNA binding"/>
    <property type="evidence" value="ECO:0007669"/>
    <property type="project" value="InterPro"/>
</dbReference>
<dbReference type="RefSeq" id="WP_305110291.1">
    <property type="nucleotide sequence ID" value="NZ_JAUTIX010000001.1"/>
</dbReference>
<evidence type="ECO:0000313" key="3">
    <source>
        <dbReference type="Proteomes" id="UP001178281"/>
    </source>
</evidence>
<comment type="caution">
    <text evidence="2">The sequence shown here is derived from an EMBL/GenBank/DDBJ whole genome shotgun (WGS) entry which is preliminary data.</text>
</comment>
<dbReference type="SUPFAM" id="SSF47413">
    <property type="entry name" value="lambda repressor-like DNA-binding domains"/>
    <property type="match status" value="1"/>
</dbReference>
<dbReference type="InterPro" id="IPR010982">
    <property type="entry name" value="Lambda_DNA-bd_dom_sf"/>
</dbReference>
<proteinExistence type="predicted"/>
<name>A0AA90NEI8_9ACTN</name>
<dbReference type="PROSITE" id="PS50943">
    <property type="entry name" value="HTH_CROC1"/>
    <property type="match status" value="1"/>
</dbReference>
<dbReference type="EMBL" id="JAUTIX010000001">
    <property type="protein sequence ID" value="MDP0396990.1"/>
    <property type="molecule type" value="Genomic_DNA"/>
</dbReference>
<dbReference type="InterPro" id="IPR001387">
    <property type="entry name" value="Cro/C1-type_HTH"/>
</dbReference>
<keyword evidence="3" id="KW-1185">Reference proteome</keyword>
<feature type="domain" description="HTH cro/C1-type" evidence="1">
    <location>
        <begin position="60"/>
        <end position="95"/>
    </location>
</feature>
<protein>
    <submittedName>
        <fullName evidence="2">Transcriptional regulator</fullName>
    </submittedName>
</protein>
<gene>
    <name evidence="2" type="ORF">Q7X28_03535</name>
</gene>